<dbReference type="PROSITE" id="PS51462">
    <property type="entry name" value="NUDIX"/>
    <property type="match status" value="1"/>
</dbReference>
<evidence type="ECO:0000313" key="4">
    <source>
        <dbReference type="Proteomes" id="UP000799118"/>
    </source>
</evidence>
<dbReference type="GO" id="GO:0010945">
    <property type="term" value="F:coenzyme A diphosphatase activity"/>
    <property type="evidence" value="ECO:0007669"/>
    <property type="project" value="InterPro"/>
</dbReference>
<dbReference type="Gene3D" id="3.90.79.10">
    <property type="entry name" value="Nucleoside Triphosphate Pyrophosphohydrolase"/>
    <property type="match status" value="1"/>
</dbReference>
<accession>A0A6A4GWQ3</accession>
<dbReference type="AlphaFoldDB" id="A0A6A4GWQ3"/>
<proteinExistence type="predicted"/>
<keyword evidence="4" id="KW-1185">Reference proteome</keyword>
<feature type="region of interest" description="Disordered" evidence="1">
    <location>
        <begin position="1"/>
        <end position="20"/>
    </location>
</feature>
<sequence length="392" mass="42374">MSASAHDLNLNQTLNGTTGSKISTLDAASTSTAMTATLNVPELDIDTLDPKLDPKTRKVLRRLKEQGFDTTDLSSHPPKRLAAVLILLYVHAGSLRVLLTTRSKSLRSHPGQTALPGGRVDEEDRGILETAFREANEEVGLPMPSDFASTSAYQVPNTNTPQIAYTLYSFTALCLSGDWLLHLSSHSYPPVSSTLDSSSSHAETPHSYLRSTLRANPDEVERIFTHPLEALLDPETVLPEAGLEPAFKGDGVNRTGVAVDEADGAGGVVNGDGGGLGLDALAEKGSEDWPYEEELYNSTDRIYPGGDGTVYRMHRFRSVASPIKGLTAEILVSCLAWYLSLFRFEFGIGLWGVVLGRMDLCSLCFPFRSKSFLPSYLVSFGQIAQGVFSSSV</sequence>
<dbReference type="InterPro" id="IPR015797">
    <property type="entry name" value="NUDIX_hydrolase-like_dom_sf"/>
</dbReference>
<feature type="domain" description="Nudix hydrolase" evidence="2">
    <location>
        <begin position="79"/>
        <end position="249"/>
    </location>
</feature>
<dbReference type="InterPro" id="IPR045121">
    <property type="entry name" value="CoAse"/>
</dbReference>
<dbReference type="EMBL" id="ML769679">
    <property type="protein sequence ID" value="KAE9389863.1"/>
    <property type="molecule type" value="Genomic_DNA"/>
</dbReference>
<dbReference type="Proteomes" id="UP000799118">
    <property type="component" value="Unassembled WGS sequence"/>
</dbReference>
<organism evidence="3 4">
    <name type="scientific">Gymnopus androsaceus JB14</name>
    <dbReference type="NCBI Taxonomy" id="1447944"/>
    <lineage>
        <taxon>Eukaryota</taxon>
        <taxon>Fungi</taxon>
        <taxon>Dikarya</taxon>
        <taxon>Basidiomycota</taxon>
        <taxon>Agaricomycotina</taxon>
        <taxon>Agaricomycetes</taxon>
        <taxon>Agaricomycetidae</taxon>
        <taxon>Agaricales</taxon>
        <taxon>Marasmiineae</taxon>
        <taxon>Omphalotaceae</taxon>
        <taxon>Gymnopus</taxon>
    </lineage>
</organism>
<dbReference type="Pfam" id="PF00293">
    <property type="entry name" value="NUDIX"/>
    <property type="match status" value="1"/>
</dbReference>
<protein>
    <recommendedName>
        <fullName evidence="2">Nudix hydrolase domain-containing protein</fullName>
    </recommendedName>
</protein>
<dbReference type="GO" id="GO:0015938">
    <property type="term" value="P:coenzyme A catabolic process"/>
    <property type="evidence" value="ECO:0007669"/>
    <property type="project" value="TreeGrafter"/>
</dbReference>
<gene>
    <name evidence="3" type="ORF">BT96DRAFT_365588</name>
</gene>
<dbReference type="SUPFAM" id="SSF55811">
    <property type="entry name" value="Nudix"/>
    <property type="match status" value="1"/>
</dbReference>
<dbReference type="OrthoDB" id="10260614at2759"/>
<dbReference type="InterPro" id="IPR000086">
    <property type="entry name" value="NUDIX_hydrolase_dom"/>
</dbReference>
<evidence type="ECO:0000256" key="1">
    <source>
        <dbReference type="SAM" id="MobiDB-lite"/>
    </source>
</evidence>
<dbReference type="PANTHER" id="PTHR12992:SF45">
    <property type="entry name" value="NUDIX HYDROLASE DOMAIN-CONTAINING PROTEIN"/>
    <property type="match status" value="1"/>
</dbReference>
<dbReference type="PANTHER" id="PTHR12992">
    <property type="entry name" value="NUDIX HYDROLASE"/>
    <property type="match status" value="1"/>
</dbReference>
<evidence type="ECO:0000259" key="2">
    <source>
        <dbReference type="PROSITE" id="PS51462"/>
    </source>
</evidence>
<dbReference type="CDD" id="cd03426">
    <property type="entry name" value="NUDIX_CoAse_Nudt7"/>
    <property type="match status" value="1"/>
</dbReference>
<name>A0A6A4GWQ3_9AGAR</name>
<reference evidence="3" key="1">
    <citation type="journal article" date="2019" name="Environ. Microbiol.">
        <title>Fungal ecological strategies reflected in gene transcription - a case study of two litter decomposers.</title>
        <authorList>
            <person name="Barbi F."/>
            <person name="Kohler A."/>
            <person name="Barry K."/>
            <person name="Baskaran P."/>
            <person name="Daum C."/>
            <person name="Fauchery L."/>
            <person name="Ihrmark K."/>
            <person name="Kuo A."/>
            <person name="LaButti K."/>
            <person name="Lipzen A."/>
            <person name="Morin E."/>
            <person name="Grigoriev I.V."/>
            <person name="Henrissat B."/>
            <person name="Lindahl B."/>
            <person name="Martin F."/>
        </authorList>
    </citation>
    <scope>NUCLEOTIDE SEQUENCE</scope>
    <source>
        <strain evidence="3">JB14</strain>
    </source>
</reference>
<evidence type="ECO:0000313" key="3">
    <source>
        <dbReference type="EMBL" id="KAE9389863.1"/>
    </source>
</evidence>